<gene>
    <name evidence="2" type="ORF">ING2E5A_0878</name>
</gene>
<dbReference type="Pfam" id="PF13701">
    <property type="entry name" value="DDE_Tnp_1_4"/>
    <property type="match status" value="1"/>
</dbReference>
<dbReference type="InterPro" id="IPR012337">
    <property type="entry name" value="RNaseH-like_sf"/>
</dbReference>
<dbReference type="AlphaFoldDB" id="A0A1G4G585"/>
<dbReference type="KEGG" id="pmuc:ING2E5A_0878"/>
<dbReference type="InterPro" id="IPR025668">
    <property type="entry name" value="Tnp_DDE_dom"/>
</dbReference>
<evidence type="ECO:0000313" key="2">
    <source>
        <dbReference type="EMBL" id="SCM56434.1"/>
    </source>
</evidence>
<feature type="domain" description="Transposase DDE" evidence="1">
    <location>
        <begin position="3"/>
        <end position="421"/>
    </location>
</feature>
<name>A0A1G4G585_9BACT</name>
<dbReference type="NCBIfam" id="NF033539">
    <property type="entry name" value="transpos_IS1380"/>
    <property type="match status" value="1"/>
</dbReference>
<dbReference type="RefSeq" id="WP_071136324.1">
    <property type="nucleotide sequence ID" value="NZ_LT608328.1"/>
</dbReference>
<organism evidence="2 3">
    <name type="scientific">Petrimonas mucosa</name>
    <dbReference type="NCBI Taxonomy" id="1642646"/>
    <lineage>
        <taxon>Bacteria</taxon>
        <taxon>Pseudomonadati</taxon>
        <taxon>Bacteroidota</taxon>
        <taxon>Bacteroidia</taxon>
        <taxon>Bacteroidales</taxon>
        <taxon>Dysgonomonadaceae</taxon>
        <taxon>Petrimonas</taxon>
    </lineage>
</organism>
<proteinExistence type="predicted"/>
<sequence length="437" mass="51386">MELKIDFTDKEITPWGGISLMQQFLRKLKMEEVFHRLPLPEQGSNRGYSPHQLLLHFWIGIWCGASCFEHLEVTRQDEVIKEFFGWKRMAGSKAFQRYFSKFSQSTNQEVFTKLYQWFFSNLLFDNYTLDFDSTIFTRYGNQQGAEVGYNPKKPGRKSHHPLMAFVSDCRMIANFWLRPGNSYTTNNFYGFLEDTLSKLTGKTVGLIRADSGFYQRDIFEYLEAKPINYIVAAKFYRPIKIKLAAHKTWLTLDDGLEIAETTYQAEDWASPRRLVMIRQEINTRPKAAGKQLRLFEEEGIYKNYRYSCFITNMNLPAKAVYDLYRGRADCENRIKEIKYDFAAENFNTKDFWATEACLNFVMMAYNLMSLFRQVILKEKTQKFLKTIRYKTFAIGAYMVKNGNSRILKLSLAMQRREWFKGLWAASSYIELPVDLSS</sequence>
<dbReference type="EMBL" id="LT608328">
    <property type="protein sequence ID" value="SCM56434.1"/>
    <property type="molecule type" value="Genomic_DNA"/>
</dbReference>
<reference evidence="3" key="1">
    <citation type="submission" date="2016-08" db="EMBL/GenBank/DDBJ databases">
        <authorList>
            <person name="Seilhamer J.J."/>
        </authorList>
    </citation>
    <scope>NUCLEOTIDE SEQUENCE [LARGE SCALE GENOMIC DNA]</scope>
</reference>
<accession>A0A1G4G585</accession>
<dbReference type="STRING" id="1642646.ING2E5A_0878"/>
<evidence type="ECO:0000313" key="3">
    <source>
        <dbReference type="Proteomes" id="UP000178485"/>
    </source>
</evidence>
<dbReference type="SUPFAM" id="SSF53098">
    <property type="entry name" value="Ribonuclease H-like"/>
    <property type="match status" value="1"/>
</dbReference>
<evidence type="ECO:0000259" key="1">
    <source>
        <dbReference type="Pfam" id="PF13701"/>
    </source>
</evidence>
<keyword evidence="3" id="KW-1185">Reference proteome</keyword>
<dbReference type="InterPro" id="IPR047960">
    <property type="entry name" value="Transpos_IS1380"/>
</dbReference>
<dbReference type="Proteomes" id="UP000178485">
    <property type="component" value="Chromosome i"/>
</dbReference>
<protein>
    <submittedName>
        <fullName evidence="2">Contig31, whole genome shotgun sequence</fullName>
    </submittedName>
</protein>